<dbReference type="Pfam" id="PF00501">
    <property type="entry name" value="AMP-binding"/>
    <property type="match status" value="1"/>
</dbReference>
<proteinExistence type="predicted"/>
<dbReference type="PANTHER" id="PTHR24096">
    <property type="entry name" value="LONG-CHAIN-FATTY-ACID--COA LIGASE"/>
    <property type="match status" value="1"/>
</dbReference>
<dbReference type="AlphaFoldDB" id="A0A1B8RK79"/>
<reference evidence="2" key="2">
    <citation type="journal article" date="2016" name="Front. Microbiol.">
        <title>The Regulatory Protein RosR Affects Rhizobium leguminosarum bv. trifolii Protein Profiles, Cell Surface Properties, and Symbiosis with Clover.</title>
        <authorList>
            <person name="Rachwal K."/>
            <person name="Boguszewska A."/>
            <person name="Kopcinska J."/>
            <person name="Karas M."/>
            <person name="Tchorzewski M."/>
            <person name="Janczarek M."/>
        </authorList>
    </citation>
    <scope>NUCLEOTIDE SEQUENCE</scope>
    <source>
        <strain evidence="2">Rt24.2</strain>
    </source>
</reference>
<dbReference type="SUPFAM" id="SSF56801">
    <property type="entry name" value="Acetyl-CoA synthetase-like"/>
    <property type="match status" value="1"/>
</dbReference>
<name>A0A1B8RK79_RHILT</name>
<evidence type="ECO:0000313" key="2">
    <source>
        <dbReference type="EMBL" id="AOO87833.1"/>
    </source>
</evidence>
<reference evidence="2" key="1">
    <citation type="journal article" date="2015" name="BMC Genomics">
        <title>Transcriptome profiling of a Rhizobium leguminosarum bv. trifolii rosR mutant reveals the role of the transcriptional regulator RosR in motility, synthesis of cell-surface components, and other cellular processes.</title>
        <authorList>
            <person name="Rachwal K."/>
            <person name="Matczynska E."/>
            <person name="Janczarek M."/>
        </authorList>
    </citation>
    <scope>NUCLEOTIDE SEQUENCE</scope>
    <source>
        <strain evidence="2">Rt24.2</strain>
    </source>
</reference>
<dbReference type="Gene3D" id="3.40.50.12780">
    <property type="entry name" value="N-terminal domain of ligase-like"/>
    <property type="match status" value="1"/>
</dbReference>
<dbReference type="GO" id="GO:0016874">
    <property type="term" value="F:ligase activity"/>
    <property type="evidence" value="ECO:0007669"/>
    <property type="project" value="UniProtKB-KW"/>
</dbReference>
<dbReference type="EMBL" id="KX485469">
    <property type="protein sequence ID" value="AOO87833.1"/>
    <property type="molecule type" value="Genomic_DNA"/>
</dbReference>
<dbReference type="InterPro" id="IPR000873">
    <property type="entry name" value="AMP-dep_synth/lig_dom"/>
</dbReference>
<protein>
    <submittedName>
        <fullName evidence="2">2-succinylbenzoate--CoA ligase</fullName>
    </submittedName>
</protein>
<dbReference type="GeneID" id="61428587"/>
<feature type="domain" description="AMP-dependent synthetase/ligase" evidence="1">
    <location>
        <begin position="11"/>
        <end position="334"/>
    </location>
</feature>
<dbReference type="PROSITE" id="PS00455">
    <property type="entry name" value="AMP_BINDING"/>
    <property type="match status" value="1"/>
</dbReference>
<accession>A0A1B8RK79</accession>
<dbReference type="InterPro" id="IPR020845">
    <property type="entry name" value="AMP-binding_CS"/>
</dbReference>
<dbReference type="RefSeq" id="WP_018449015.1">
    <property type="nucleotide sequence ID" value="NZ_MAMO01000001.1"/>
</dbReference>
<sequence length="460" mass="50466">MFWQGLSDGADDRTFLIADGRRYSYNDVFELGDALFSKADRAIVLILCDRSPETVAAYLGALRKGLVPMLVDGELTRHSLERTIGAYTPRYIVAPAEMTLEDYAPNGRLGTKALFERSSLVNTSLHQDLALLIPTSGSTGDPKCVRLTANNIDACTRSIVEYLGMTGERITVSLLPFHYSYGLSVLHNTIFARACMVLTDKSILDRSIWQMIEEERVTDLAGVPFTFETLRRIRLSEACLGNLVCVTQAGGRLAPELTRHFWQYFADHGVRYFTMYGQTEAAPRISYVPPGQAMEKLGSVGIPVPGGRALIAETGEAIGEGELLYVGPNVSMGYASSAQDLEKGDEFQGKLYTGDYAKIDKDGFITIVGRKKRFIKLHGISVNLDHAESVLKSGGLDCIVIGAENRLIVCIGEPDAERAQTALKDNFNFHPSVARVVVSETLPLTSAGKPDYVTLSERFL</sequence>
<keyword evidence="2" id="KW-0436">Ligase</keyword>
<organism evidence="2">
    <name type="scientific">Rhizobium leguminosarum bv. trifolii</name>
    <dbReference type="NCBI Taxonomy" id="386"/>
    <lineage>
        <taxon>Bacteria</taxon>
        <taxon>Pseudomonadati</taxon>
        <taxon>Pseudomonadota</taxon>
        <taxon>Alphaproteobacteria</taxon>
        <taxon>Hyphomicrobiales</taxon>
        <taxon>Rhizobiaceae</taxon>
        <taxon>Rhizobium/Agrobacterium group</taxon>
        <taxon>Rhizobium</taxon>
    </lineage>
</organism>
<evidence type="ECO:0000259" key="1">
    <source>
        <dbReference type="Pfam" id="PF00501"/>
    </source>
</evidence>
<dbReference type="InterPro" id="IPR042099">
    <property type="entry name" value="ANL_N_sf"/>
</dbReference>